<comment type="caution">
    <text evidence="2">The sequence shown here is derived from an EMBL/GenBank/DDBJ whole genome shotgun (WGS) entry which is preliminary data.</text>
</comment>
<keyword evidence="1" id="KW-1133">Transmembrane helix</keyword>
<keyword evidence="1" id="KW-0472">Membrane</keyword>
<sequence>FDIRIAESFKTTSEVLSLFSGTIIIGSFFLVILGLYVLLIEWIQSITKSHISTKRLSWEIKLVRIPTYLSPTFSIYGIIGMLRLYNNASINYDNSNEGSTWMLISTLGFLILTFIYICCVTYFAFMYGEKPIKGQLKAFVLYISGALLSIELIYRIMVDMSNATDSINRYEWIFYLFEMIPEVTLLIILGGFILNEWFYKDEDHVTAKTGSSSTV</sequence>
<evidence type="ECO:0000313" key="2">
    <source>
        <dbReference type="EMBL" id="CAG8548370.1"/>
    </source>
</evidence>
<dbReference type="Proteomes" id="UP000789706">
    <property type="component" value="Unassembled WGS sequence"/>
</dbReference>
<gene>
    <name evidence="2" type="ORF">DEBURN_LOCUS6974</name>
</gene>
<reference evidence="2" key="1">
    <citation type="submission" date="2021-06" db="EMBL/GenBank/DDBJ databases">
        <authorList>
            <person name="Kallberg Y."/>
            <person name="Tangrot J."/>
            <person name="Rosling A."/>
        </authorList>
    </citation>
    <scope>NUCLEOTIDE SEQUENCE</scope>
    <source>
        <strain evidence="2">AZ414A</strain>
    </source>
</reference>
<keyword evidence="3" id="KW-1185">Reference proteome</keyword>
<accession>A0A9N9AZM6</accession>
<feature type="transmembrane region" description="Helical" evidence="1">
    <location>
        <begin position="62"/>
        <end position="82"/>
    </location>
</feature>
<feature type="transmembrane region" description="Helical" evidence="1">
    <location>
        <begin position="172"/>
        <end position="194"/>
    </location>
</feature>
<feature type="non-terminal residue" evidence="2">
    <location>
        <position position="1"/>
    </location>
</feature>
<keyword evidence="1" id="KW-0812">Transmembrane</keyword>
<protein>
    <submittedName>
        <fullName evidence="2">6409_t:CDS:1</fullName>
    </submittedName>
</protein>
<feature type="transmembrane region" description="Helical" evidence="1">
    <location>
        <begin position="18"/>
        <end position="42"/>
    </location>
</feature>
<organism evidence="2 3">
    <name type="scientific">Diversispora eburnea</name>
    <dbReference type="NCBI Taxonomy" id="1213867"/>
    <lineage>
        <taxon>Eukaryota</taxon>
        <taxon>Fungi</taxon>
        <taxon>Fungi incertae sedis</taxon>
        <taxon>Mucoromycota</taxon>
        <taxon>Glomeromycotina</taxon>
        <taxon>Glomeromycetes</taxon>
        <taxon>Diversisporales</taxon>
        <taxon>Diversisporaceae</taxon>
        <taxon>Diversispora</taxon>
    </lineage>
</organism>
<name>A0A9N9AZM6_9GLOM</name>
<dbReference type="OrthoDB" id="2389677at2759"/>
<feature type="transmembrane region" description="Helical" evidence="1">
    <location>
        <begin position="139"/>
        <end position="157"/>
    </location>
</feature>
<proteinExistence type="predicted"/>
<dbReference type="EMBL" id="CAJVPK010000777">
    <property type="protein sequence ID" value="CAG8548370.1"/>
    <property type="molecule type" value="Genomic_DNA"/>
</dbReference>
<feature type="transmembrane region" description="Helical" evidence="1">
    <location>
        <begin position="102"/>
        <end position="127"/>
    </location>
</feature>
<evidence type="ECO:0000256" key="1">
    <source>
        <dbReference type="SAM" id="Phobius"/>
    </source>
</evidence>
<dbReference type="AlphaFoldDB" id="A0A9N9AZM6"/>
<evidence type="ECO:0000313" key="3">
    <source>
        <dbReference type="Proteomes" id="UP000789706"/>
    </source>
</evidence>